<comment type="caution">
    <text evidence="2">The sequence shown here is derived from an EMBL/GenBank/DDBJ whole genome shotgun (WGS) entry which is preliminary data.</text>
</comment>
<reference evidence="2 3" key="1">
    <citation type="submission" date="2024-06" db="EMBL/GenBank/DDBJ databases">
        <authorList>
            <person name="Kim D.-U."/>
        </authorList>
    </citation>
    <scope>NUCLEOTIDE SEQUENCE [LARGE SCALE GENOMIC DNA]</scope>
    <source>
        <strain evidence="2 3">KACC15460</strain>
    </source>
</reference>
<evidence type="ECO:0000259" key="1">
    <source>
        <dbReference type="PROSITE" id="PS50994"/>
    </source>
</evidence>
<proteinExistence type="predicted"/>
<dbReference type="EMBL" id="JBEWSZ010000010">
    <property type="protein sequence ID" value="MET2832510.1"/>
    <property type="molecule type" value="Genomic_DNA"/>
</dbReference>
<dbReference type="Pfam" id="PF00665">
    <property type="entry name" value="rve"/>
    <property type="match status" value="1"/>
</dbReference>
<dbReference type="PROSITE" id="PS50994">
    <property type="entry name" value="INTEGRASE"/>
    <property type="match status" value="1"/>
</dbReference>
<dbReference type="InterPro" id="IPR001584">
    <property type="entry name" value="Integrase_cat-core"/>
</dbReference>
<dbReference type="RefSeq" id="WP_354464731.1">
    <property type="nucleotide sequence ID" value="NZ_JBEWSZ010000010.1"/>
</dbReference>
<gene>
    <name evidence="2" type="ORF">ABVQ20_36835</name>
</gene>
<dbReference type="InterPro" id="IPR012337">
    <property type="entry name" value="RNaseH-like_sf"/>
</dbReference>
<name>A0ABV2DR13_9HYPH</name>
<dbReference type="Proteomes" id="UP001548832">
    <property type="component" value="Unassembled WGS sequence"/>
</dbReference>
<evidence type="ECO:0000313" key="3">
    <source>
        <dbReference type="Proteomes" id="UP001548832"/>
    </source>
</evidence>
<protein>
    <submittedName>
        <fullName evidence="2">Transposase</fullName>
    </submittedName>
</protein>
<sequence>MTTNMTHAMRMELANAVRDRYAAAATKDKRRILEEFIAATGYHEKSAIRVLNSPPQPRSRQTRQRPSLYDEAARGALIVLWEASDRVCGKRLKALLPILLPALERNGHLKLEEEIRHKILSMSAATIDRLLQMPRRTMPTKKKPRVVPEPRRRIKMRTFADWNEPLPGSMEMDLVAHCGEANRGSYVHSLVLTDIASGWTEAAPIVVREGTLVVETLERIRMGLPFALRALDVDNGSEFVNNRLIEYCLGHGIELTRSRPYRKNDQAWIEQKNGAVVRKLLGYRRFEGLAAARAITRLYTGIPAVRELLPALVQAGCQAARRSEGGQALSSAADAL</sequence>
<dbReference type="Gene3D" id="3.30.420.10">
    <property type="entry name" value="Ribonuclease H-like superfamily/Ribonuclease H"/>
    <property type="match status" value="1"/>
</dbReference>
<dbReference type="InterPro" id="IPR036397">
    <property type="entry name" value="RNaseH_sf"/>
</dbReference>
<keyword evidence="3" id="KW-1185">Reference proteome</keyword>
<accession>A0ABV2DR13</accession>
<dbReference type="SUPFAM" id="SSF53098">
    <property type="entry name" value="Ribonuclease H-like"/>
    <property type="match status" value="1"/>
</dbReference>
<feature type="domain" description="Integrase catalytic" evidence="1">
    <location>
        <begin position="163"/>
        <end position="336"/>
    </location>
</feature>
<organism evidence="2 3">
    <name type="scientific">Mesorhizobium shangrilense</name>
    <dbReference type="NCBI Taxonomy" id="460060"/>
    <lineage>
        <taxon>Bacteria</taxon>
        <taxon>Pseudomonadati</taxon>
        <taxon>Pseudomonadota</taxon>
        <taxon>Alphaproteobacteria</taxon>
        <taxon>Hyphomicrobiales</taxon>
        <taxon>Phyllobacteriaceae</taxon>
        <taxon>Mesorhizobium</taxon>
    </lineage>
</organism>
<evidence type="ECO:0000313" key="2">
    <source>
        <dbReference type="EMBL" id="MET2832510.1"/>
    </source>
</evidence>